<dbReference type="EMBL" id="SHKR01000012">
    <property type="protein sequence ID" value="RZU16147.1"/>
    <property type="molecule type" value="Genomic_DNA"/>
</dbReference>
<dbReference type="PANTHER" id="PTHR35525">
    <property type="entry name" value="BLL6575 PROTEIN"/>
    <property type="match status" value="1"/>
</dbReference>
<reference evidence="2 3" key="1">
    <citation type="journal article" date="2015" name="Stand. Genomic Sci.">
        <title>Genomic Encyclopedia of Bacterial and Archaeal Type Strains, Phase III: the genomes of soil and plant-associated and newly described type strains.</title>
        <authorList>
            <person name="Whitman W.B."/>
            <person name="Woyke T."/>
            <person name="Klenk H.P."/>
            <person name="Zhou Y."/>
            <person name="Lilburn T.G."/>
            <person name="Beck B.J."/>
            <person name="De Vos P."/>
            <person name="Vandamme P."/>
            <person name="Eisen J.A."/>
            <person name="Garrity G."/>
            <person name="Hugenholtz P."/>
            <person name="Kyrpides N.C."/>
        </authorList>
    </citation>
    <scope>NUCLEOTIDE SEQUENCE [LARGE SCALE GENOMIC DNA]</scope>
    <source>
        <strain evidence="2 3">VKM Ac-2540</strain>
    </source>
</reference>
<evidence type="ECO:0000313" key="3">
    <source>
        <dbReference type="Proteomes" id="UP000292027"/>
    </source>
</evidence>
<dbReference type="SUPFAM" id="SSF160904">
    <property type="entry name" value="Jann2411-like"/>
    <property type="match status" value="1"/>
</dbReference>
<evidence type="ECO:0000259" key="1">
    <source>
        <dbReference type="Pfam" id="PF11706"/>
    </source>
</evidence>
<protein>
    <submittedName>
        <fullName evidence="2">RNA-binding Zn ribbon-like protein</fullName>
    </submittedName>
</protein>
<evidence type="ECO:0000313" key="2">
    <source>
        <dbReference type="EMBL" id="RZU16147.1"/>
    </source>
</evidence>
<dbReference type="PANTHER" id="PTHR35525:SF3">
    <property type="entry name" value="BLL6575 PROTEIN"/>
    <property type="match status" value="1"/>
</dbReference>
<sequence length="175" mass="19684">MNTRFTWVAGRPSVDFTATVGKREQAPFERMPEPADLARWFREAGLTNDEVPVSRRTREQAIQLREALYRLFTGATLPADLEVVNQWSSRPLAGPRLTPDRRVATDLTDVPELLTRLARDAVDLLTGPLAERIRVCASDDCSLLFVDTSRAGQRRWCSMNTCGARAKMATYRATD</sequence>
<dbReference type="AlphaFoldDB" id="A0A4Q7WZZ4"/>
<gene>
    <name evidence="2" type="ORF">EV645_3695</name>
</gene>
<dbReference type="Pfam" id="PF07336">
    <property type="entry name" value="ABATE"/>
    <property type="match status" value="1"/>
</dbReference>
<dbReference type="Gene3D" id="1.10.3300.10">
    <property type="entry name" value="Jann2411-like domain"/>
    <property type="match status" value="1"/>
</dbReference>
<dbReference type="Pfam" id="PF11706">
    <property type="entry name" value="zf-CGNR"/>
    <property type="match status" value="1"/>
</dbReference>
<dbReference type="InterPro" id="IPR010852">
    <property type="entry name" value="ABATE"/>
</dbReference>
<dbReference type="InterPro" id="IPR021005">
    <property type="entry name" value="Znf_CGNR"/>
</dbReference>
<keyword evidence="3" id="KW-1185">Reference proteome</keyword>
<dbReference type="OrthoDB" id="123307at2"/>
<accession>A0A4Q7WZZ4</accession>
<name>A0A4Q7WZZ4_9ACTN</name>
<dbReference type="Proteomes" id="UP000292027">
    <property type="component" value="Unassembled WGS sequence"/>
</dbReference>
<dbReference type="RefSeq" id="WP_130445081.1">
    <property type="nucleotide sequence ID" value="NZ_SHKR01000012.1"/>
</dbReference>
<organism evidence="2 3">
    <name type="scientific">Kribbella rubisoli</name>
    <dbReference type="NCBI Taxonomy" id="3075929"/>
    <lineage>
        <taxon>Bacteria</taxon>
        <taxon>Bacillati</taxon>
        <taxon>Actinomycetota</taxon>
        <taxon>Actinomycetes</taxon>
        <taxon>Propionibacteriales</taxon>
        <taxon>Kribbellaceae</taxon>
        <taxon>Kribbella</taxon>
    </lineage>
</organism>
<proteinExistence type="predicted"/>
<feature type="domain" description="Zinc finger CGNR" evidence="1">
    <location>
        <begin position="132"/>
        <end position="173"/>
    </location>
</feature>
<dbReference type="InterPro" id="IPR023286">
    <property type="entry name" value="ABATE_dom_sf"/>
</dbReference>
<comment type="caution">
    <text evidence="2">The sequence shown here is derived from an EMBL/GenBank/DDBJ whole genome shotgun (WGS) entry which is preliminary data.</text>
</comment>